<keyword evidence="7" id="KW-1185">Reference proteome</keyword>
<evidence type="ECO:0000259" key="5">
    <source>
        <dbReference type="PROSITE" id="PS50835"/>
    </source>
</evidence>
<protein>
    <recommendedName>
        <fullName evidence="1">B-cell receptor CD22</fullName>
    </recommendedName>
    <alternativeName>
        <fullName evidence="2">Sialic acid-binding Ig-like lectin 2</fullName>
    </alternativeName>
</protein>
<dbReference type="CDD" id="cd00096">
    <property type="entry name" value="Ig"/>
    <property type="match status" value="1"/>
</dbReference>
<dbReference type="Pfam" id="PF13895">
    <property type="entry name" value="Ig_2"/>
    <property type="match status" value="2"/>
</dbReference>
<reference evidence="6" key="1">
    <citation type="submission" date="2018-07" db="EMBL/GenBank/DDBJ databases">
        <title>Comparative genomics of catfishes provides insights into carnivory and benthic adaptation.</title>
        <authorList>
            <person name="Zhang Y."/>
            <person name="Wang D."/>
            <person name="Peng Z."/>
            <person name="Zheng S."/>
            <person name="Shao F."/>
            <person name="Tao W."/>
        </authorList>
    </citation>
    <scope>NUCLEOTIDE SEQUENCE</scope>
    <source>
        <strain evidence="6">Chongqing</strain>
    </source>
</reference>
<comment type="subunit">
    <text evidence="4">Predominantly monomer of isoform CD22-beta. Also found as heterodimer of isoform CD22-beta and a shorter isoform. Interacts with PTPN6/SHP-1, LYN, SYK, PIK3R1/PIK3R2 and PLCG1 upon phosphorylation. Interacts with GRB2, INPP5D and SHC1 upon phosphorylation. May form a complex with INPP5D/SHIP, GRB2 and SHC1.</text>
</comment>
<dbReference type="InterPro" id="IPR003599">
    <property type="entry name" value="Ig_sub"/>
</dbReference>
<dbReference type="SMART" id="SM00409">
    <property type="entry name" value="IG"/>
    <property type="match status" value="3"/>
</dbReference>
<evidence type="ECO:0000313" key="6">
    <source>
        <dbReference type="EMBL" id="KAI5629888.1"/>
    </source>
</evidence>
<feature type="non-terminal residue" evidence="6">
    <location>
        <position position="1"/>
    </location>
</feature>
<accession>A0AAD5B7R9</accession>
<organism evidence="6 7">
    <name type="scientific">Silurus asotus</name>
    <name type="common">Amur catfish</name>
    <name type="synonym">Parasilurus asotus</name>
    <dbReference type="NCBI Taxonomy" id="30991"/>
    <lineage>
        <taxon>Eukaryota</taxon>
        <taxon>Metazoa</taxon>
        <taxon>Chordata</taxon>
        <taxon>Craniata</taxon>
        <taxon>Vertebrata</taxon>
        <taxon>Euteleostomi</taxon>
        <taxon>Actinopterygii</taxon>
        <taxon>Neopterygii</taxon>
        <taxon>Teleostei</taxon>
        <taxon>Ostariophysi</taxon>
        <taxon>Siluriformes</taxon>
        <taxon>Siluridae</taxon>
        <taxon>Silurus</taxon>
    </lineage>
</organism>
<dbReference type="InterPro" id="IPR036179">
    <property type="entry name" value="Ig-like_dom_sf"/>
</dbReference>
<dbReference type="PANTHER" id="PTHR46013:SF4">
    <property type="entry name" value="B-CELL RECEPTOR CD22-RELATED"/>
    <property type="match status" value="1"/>
</dbReference>
<feature type="non-terminal residue" evidence="6">
    <location>
        <position position="275"/>
    </location>
</feature>
<evidence type="ECO:0000256" key="2">
    <source>
        <dbReference type="ARBA" id="ARBA00041781"/>
    </source>
</evidence>
<evidence type="ECO:0000313" key="7">
    <source>
        <dbReference type="Proteomes" id="UP001205998"/>
    </source>
</evidence>
<dbReference type="PANTHER" id="PTHR46013">
    <property type="entry name" value="VASCULAR CELL ADHESION MOLECULE 1"/>
    <property type="match status" value="1"/>
</dbReference>
<evidence type="ECO:0000256" key="1">
    <source>
        <dbReference type="ARBA" id="ARBA00040106"/>
    </source>
</evidence>
<dbReference type="InterPro" id="IPR056386">
    <property type="entry name" value="Ig_CD22"/>
</dbReference>
<dbReference type="Proteomes" id="UP001205998">
    <property type="component" value="Unassembled WGS sequence"/>
</dbReference>
<feature type="domain" description="Ig-like" evidence="5">
    <location>
        <begin position="110"/>
        <end position="191"/>
    </location>
</feature>
<evidence type="ECO:0000256" key="4">
    <source>
        <dbReference type="ARBA" id="ARBA00046458"/>
    </source>
</evidence>
<dbReference type="PROSITE" id="PS50835">
    <property type="entry name" value="IG_LIKE"/>
    <property type="match status" value="2"/>
</dbReference>
<keyword evidence="6" id="KW-0675">Receptor</keyword>
<comment type="caution">
    <text evidence="6">The sequence shown here is derived from an EMBL/GenBank/DDBJ whole genome shotgun (WGS) entry which is preliminary data.</text>
</comment>
<dbReference type="Pfam" id="PF24518">
    <property type="entry name" value="Ig_CD22"/>
    <property type="match status" value="1"/>
</dbReference>
<proteinExistence type="predicted"/>
<dbReference type="SUPFAM" id="SSF48726">
    <property type="entry name" value="Immunoglobulin"/>
    <property type="match status" value="3"/>
</dbReference>
<dbReference type="InterPro" id="IPR003598">
    <property type="entry name" value="Ig_sub2"/>
</dbReference>
<comment type="function">
    <text evidence="3">Most highly expressed siglec (sialic acid-binding immunoglobulin-like lectin) on B-cells that plays a role in various aspects of B-cell biology including differentiation, antigen presentation, and trafficking to bone marrow. Binds to alpha 2,6-linked sialic acid residues of surface molecules such as CD22 itself, CD45 and IgM in a cis configuration. Can also bind to ligands on other cells as an adhesion molecule in a trans configuration. Acts as an inhibitory coreceptor on the surface of B-cells and inhibits B-cell receptor induced signaling, characterized by inhibition of the calcium mobilization and cellular activation. Mechanistically, the immunoreceptor tyrosine-based inhibitory motif domain is phosphorylated by the Src kinase LYN, which in turn leads to the recruitment of the protein tyrosine phosphatase 1/PTPN6, leading to the negative regulation of BCR signaling. If this negative signaling from is of sufficient strength, apoptosis of the B-cell can be induced.</text>
</comment>
<dbReference type="InterPro" id="IPR013783">
    <property type="entry name" value="Ig-like_fold"/>
</dbReference>
<dbReference type="InterPro" id="IPR007110">
    <property type="entry name" value="Ig-like_dom"/>
</dbReference>
<feature type="domain" description="Ig-like" evidence="5">
    <location>
        <begin position="198"/>
        <end position="275"/>
    </location>
</feature>
<sequence length="275" mass="30418">WSVTYSSPEICSLIGSSVDIHSYYTFPDNHDVRESFWFIKQKTGGKAVDMKEDEEYQGRVQYTHSSKNNCSLGITNLRESDAQTYTFRFDTDNGDYTGEPGVSLSVTDSPKNTNAVGLSGETLEGGSVTLSCSSDANPPVETYSWFKRETPDIQLTTDQIYSISNLDSHHSGLYYCTAQNQLGRQDSTPVHLDVLYLPKTTAVVLSSGETVEGDSVTLSCSSDANPPVQTYSWFKKEALDTLLTTTQNYTISNINSQHSGLYYCTAHNLLGHRDS</sequence>
<dbReference type="AlphaFoldDB" id="A0AAD5B7R9"/>
<dbReference type="EMBL" id="MU532517">
    <property type="protein sequence ID" value="KAI5629888.1"/>
    <property type="molecule type" value="Genomic_DNA"/>
</dbReference>
<gene>
    <name evidence="6" type="ORF">C0J50_10425</name>
</gene>
<dbReference type="SMART" id="SM00408">
    <property type="entry name" value="IGc2"/>
    <property type="match status" value="2"/>
</dbReference>
<evidence type="ECO:0000256" key="3">
    <source>
        <dbReference type="ARBA" id="ARBA00045430"/>
    </source>
</evidence>
<name>A0AAD5B7R9_SILAS</name>
<dbReference type="Gene3D" id="2.60.40.10">
    <property type="entry name" value="Immunoglobulins"/>
    <property type="match status" value="3"/>
</dbReference>